<dbReference type="GO" id="GO:0019752">
    <property type="term" value="P:carboxylic acid metabolic process"/>
    <property type="evidence" value="ECO:0007669"/>
    <property type="project" value="InterPro"/>
</dbReference>
<dbReference type="InterPro" id="IPR055102">
    <property type="entry name" value="PDXDC1-like_3rd"/>
</dbReference>
<dbReference type="FunFam" id="3.40.640.10:FF:000036">
    <property type="entry name" value="pyridoxal-dependent decarboxylase domain-containing protein 1 isoform X2"/>
    <property type="match status" value="1"/>
</dbReference>
<sequence>MMVDPTLAEMGKNLNEAMKILEDGGNNSLCVFFQTSSGQDVASILQLVQNLMHDDEEEDKPSHRMQNVGEQGHMALLGHSLAAYISVLDRERLRKLITRIASDTTLWLCRLFRYESGSAYYHEDDREGLLKVCRLVINTRYEDYSTEGYTVLNSRQPVIYQSATCRPGLGQHLCSQLGLPLSSLCTVPCNTIFGSQHQMDIALLDKLIREDVETGKLPLLLIANAGTPGAGHTDKLGRLKELCEQYGMWLHIEGVNLATLALWEVSSPVTAATRSDSMTLTLGPWLGLPAVPAVTLYRHEDPALSLAAGLTSSQPVEKLRALPLWLSLQYLGHDGIVEKIRHAVELSQQLLEKLKTLASIKTSVESSGGSVEGYFAGEREVLDSLNRWLCEQLAQLVPASGVDIVELEDEGTCVRFTPLMTAAALGTQRCDVDLLVERLIELIPVLNCTLRLRLDFREEVYRHSALSYIEDLSWPGLGAVRQLEVEKINSELLVKLGDLDADLIFSTGLEFGPEKDCIFIGMATEDLDVAELVDTIAALGRDIEENGRLLENMTEVVRKGIQEAEFQLQKDNQDKLMEEGVLRQIPLVSSVLNWFSPFQSTVKGRTFNLAAGSLDSTEPTYSMKAQTGGLASPETPTSSAKRLPGQRLFQREGAGGSDSHSETSSVGQAEDLSRERFPQPTPPSPVPDEAVSVVPESPETPQRPPTQENGEVGTQEGEEEEREPEGQEAPVEETGR</sequence>
<feature type="compositionally biased region" description="Polar residues" evidence="7">
    <location>
        <begin position="614"/>
        <end position="625"/>
    </location>
</feature>
<dbReference type="GeneTree" id="ENSGT00390000009628"/>
<comment type="cofactor">
    <cofactor evidence="1">
        <name>pyridoxal 5'-phosphate</name>
        <dbReference type="ChEBI" id="CHEBI:597326"/>
    </cofactor>
</comment>
<dbReference type="Pfam" id="PF00282">
    <property type="entry name" value="Pyridoxal_deC"/>
    <property type="match status" value="1"/>
</dbReference>
<dbReference type="Proteomes" id="UP000694395">
    <property type="component" value="Chromosome 13"/>
</dbReference>
<evidence type="ECO:0000259" key="8">
    <source>
        <dbReference type="Pfam" id="PF22930"/>
    </source>
</evidence>
<keyword evidence="11" id="KW-1185">Reference proteome</keyword>
<evidence type="ECO:0000313" key="10">
    <source>
        <dbReference type="Ensembl" id="ENSOMYP00000038474.2"/>
    </source>
</evidence>
<dbReference type="Gene3D" id="3.40.640.10">
    <property type="entry name" value="Type I PLP-dependent aspartate aminotransferase-like (Major domain)"/>
    <property type="match status" value="1"/>
</dbReference>
<dbReference type="AlphaFoldDB" id="A0A8C7QGY3"/>
<comment type="similarity">
    <text evidence="2">Belongs to the group II decarboxylase family.</text>
</comment>
<dbReference type="InterPro" id="IPR015421">
    <property type="entry name" value="PyrdxlP-dep_Trfase_major"/>
</dbReference>
<evidence type="ECO:0000256" key="6">
    <source>
        <dbReference type="ARBA" id="ARBA00047190"/>
    </source>
</evidence>
<dbReference type="InterPro" id="IPR050477">
    <property type="entry name" value="GrpII_AminoAcid_Decarb"/>
</dbReference>
<dbReference type="Pfam" id="PF22930">
    <property type="entry name" value="PDXDC1-like_cen"/>
    <property type="match status" value="1"/>
</dbReference>
<keyword evidence="4" id="KW-0663">Pyridoxal phosphate</keyword>
<evidence type="ECO:0000256" key="2">
    <source>
        <dbReference type="ARBA" id="ARBA00009533"/>
    </source>
</evidence>
<evidence type="ECO:0000256" key="4">
    <source>
        <dbReference type="ARBA" id="ARBA00022898"/>
    </source>
</evidence>
<evidence type="ECO:0000256" key="7">
    <source>
        <dbReference type="SAM" id="MobiDB-lite"/>
    </source>
</evidence>
<reference evidence="10" key="2">
    <citation type="submission" date="2025-08" db="UniProtKB">
        <authorList>
            <consortium name="Ensembl"/>
        </authorList>
    </citation>
    <scope>IDENTIFICATION</scope>
</reference>
<dbReference type="InterPro" id="IPR015424">
    <property type="entry name" value="PyrdxlP-dep_Trfase"/>
</dbReference>
<keyword evidence="3" id="KW-0210">Decarboxylase</keyword>
<evidence type="ECO:0000313" key="11">
    <source>
        <dbReference type="Proteomes" id="UP000694395"/>
    </source>
</evidence>
<protein>
    <recommendedName>
        <fullName evidence="6">Pyridoxal-dependent decarboxylase domain-containing protein 1</fullName>
    </recommendedName>
</protein>
<feature type="region of interest" description="Disordered" evidence="7">
    <location>
        <begin position="612"/>
        <end position="736"/>
    </location>
</feature>
<keyword evidence="5" id="KW-0456">Lyase</keyword>
<organism evidence="10 11">
    <name type="scientific">Oncorhynchus mykiss</name>
    <name type="common">Rainbow trout</name>
    <name type="synonym">Salmo gairdneri</name>
    <dbReference type="NCBI Taxonomy" id="8022"/>
    <lineage>
        <taxon>Eukaryota</taxon>
        <taxon>Metazoa</taxon>
        <taxon>Chordata</taxon>
        <taxon>Craniata</taxon>
        <taxon>Vertebrata</taxon>
        <taxon>Euteleostomi</taxon>
        <taxon>Actinopterygii</taxon>
        <taxon>Neopterygii</taxon>
        <taxon>Teleostei</taxon>
        <taxon>Protacanthopterygii</taxon>
        <taxon>Salmoniformes</taxon>
        <taxon>Salmonidae</taxon>
        <taxon>Salmoninae</taxon>
        <taxon>Oncorhynchus</taxon>
    </lineage>
</organism>
<reference evidence="10" key="1">
    <citation type="submission" date="2020-07" db="EMBL/GenBank/DDBJ databases">
        <title>A long reads based de novo assembly of the rainbow trout Arlee double haploid line genome.</title>
        <authorList>
            <person name="Gao G."/>
            <person name="Palti Y."/>
        </authorList>
    </citation>
    <scope>NUCLEOTIDE SEQUENCE [LARGE SCALE GENOMIC DNA]</scope>
</reference>
<dbReference type="Pfam" id="PF22937">
    <property type="entry name" value="PDXDC1-like_cen2"/>
    <property type="match status" value="1"/>
</dbReference>
<dbReference type="InterPro" id="IPR002129">
    <property type="entry name" value="PyrdxlP-dep_de-COase"/>
</dbReference>
<dbReference type="InterPro" id="IPR055103">
    <property type="entry name" value="PDXDC1-like_2nd"/>
</dbReference>
<evidence type="ECO:0000259" key="9">
    <source>
        <dbReference type="Pfam" id="PF22937"/>
    </source>
</evidence>
<evidence type="ECO:0000256" key="1">
    <source>
        <dbReference type="ARBA" id="ARBA00001933"/>
    </source>
</evidence>
<feature type="domain" description="PDXDC1/PDXD2 second" evidence="8">
    <location>
        <begin position="377"/>
        <end position="450"/>
    </location>
</feature>
<evidence type="ECO:0000256" key="5">
    <source>
        <dbReference type="ARBA" id="ARBA00023239"/>
    </source>
</evidence>
<dbReference type="PANTHER" id="PTHR42735">
    <property type="match status" value="1"/>
</dbReference>
<accession>A0A8C7QGY3</accession>
<dbReference type="GO" id="GO:0016831">
    <property type="term" value="F:carboxy-lyase activity"/>
    <property type="evidence" value="ECO:0007669"/>
    <property type="project" value="UniProtKB-KW"/>
</dbReference>
<dbReference type="GO" id="GO:0030170">
    <property type="term" value="F:pyridoxal phosphate binding"/>
    <property type="evidence" value="ECO:0007669"/>
    <property type="project" value="InterPro"/>
</dbReference>
<proteinExistence type="inferred from homology"/>
<reference evidence="10" key="3">
    <citation type="submission" date="2025-09" db="UniProtKB">
        <authorList>
            <consortium name="Ensembl"/>
        </authorList>
    </citation>
    <scope>IDENTIFICATION</scope>
</reference>
<name>A0A8C7QGY3_ONCMY</name>
<evidence type="ECO:0000256" key="3">
    <source>
        <dbReference type="ARBA" id="ARBA00022793"/>
    </source>
</evidence>
<dbReference type="PANTHER" id="PTHR42735:SF1">
    <property type="entry name" value="PYRIDOXAL-DEPENDENT DECARBOXYLASE DOMAIN-CONTAINING PROTEIN 1-RELATED"/>
    <property type="match status" value="1"/>
</dbReference>
<dbReference type="Ensembl" id="ENSOMYT00000042013.2">
    <property type="protein sequence ID" value="ENSOMYP00000038474.2"/>
    <property type="gene ID" value="ENSOMYG00000017076.2"/>
</dbReference>
<feature type="domain" description="PDXDC1-like third" evidence="9">
    <location>
        <begin position="456"/>
        <end position="548"/>
    </location>
</feature>
<dbReference type="SUPFAM" id="SSF53383">
    <property type="entry name" value="PLP-dependent transferases"/>
    <property type="match status" value="1"/>
</dbReference>